<comment type="caution">
    <text evidence="1">The sequence shown here is derived from an EMBL/GenBank/DDBJ whole genome shotgun (WGS) entry which is preliminary data.</text>
</comment>
<gene>
    <name evidence="1" type="ORF">SDC9_96413</name>
</gene>
<accession>A0A645AFT4</accession>
<evidence type="ECO:0000313" key="1">
    <source>
        <dbReference type="EMBL" id="MPM49683.1"/>
    </source>
</evidence>
<dbReference type="EMBL" id="VSSQ01012631">
    <property type="protein sequence ID" value="MPM49683.1"/>
    <property type="molecule type" value="Genomic_DNA"/>
</dbReference>
<name>A0A645AFT4_9ZZZZ</name>
<organism evidence="1">
    <name type="scientific">bioreactor metagenome</name>
    <dbReference type="NCBI Taxonomy" id="1076179"/>
    <lineage>
        <taxon>unclassified sequences</taxon>
        <taxon>metagenomes</taxon>
        <taxon>ecological metagenomes</taxon>
    </lineage>
</organism>
<protein>
    <submittedName>
        <fullName evidence="1">Uncharacterized protein</fullName>
    </submittedName>
</protein>
<proteinExistence type="predicted"/>
<sequence>MGKVAARISFDTAPNRDHFDLDLYDKSKSVKNWVLFENCRPRRSPLVVTKASDFELELKNYGAEEAVVFRGERLLLFRAMECWAQDDKLYTKDFRTTGDQPRENGICDIRFYLDDGKNLLTVYLVARGGDETLAPGRIVGEENCREEILAQWRGRSRHILYCAKFSWPLPNVRGP</sequence>
<reference evidence="1" key="1">
    <citation type="submission" date="2019-08" db="EMBL/GenBank/DDBJ databases">
        <authorList>
            <person name="Kucharzyk K."/>
            <person name="Murdoch R.W."/>
            <person name="Higgins S."/>
            <person name="Loffler F."/>
        </authorList>
    </citation>
    <scope>NUCLEOTIDE SEQUENCE</scope>
</reference>
<dbReference type="AlphaFoldDB" id="A0A645AFT4"/>